<dbReference type="InterPro" id="IPR018750">
    <property type="entry name" value="DUF2306_membrane"/>
</dbReference>
<reference evidence="2 3" key="1">
    <citation type="submission" date="2022-04" db="EMBL/GenBank/DDBJ databases">
        <title>Identification of a novel bacterium isolated from mangrove sediments.</title>
        <authorList>
            <person name="Pan X."/>
        </authorList>
    </citation>
    <scope>NUCLEOTIDE SEQUENCE [LARGE SCALE GENOMIC DNA]</scope>
    <source>
        <strain evidence="2 3">B2638</strain>
    </source>
</reference>
<organism evidence="2 3">
    <name type="scientific">Novosphingobium beihaiensis</name>
    <dbReference type="NCBI Taxonomy" id="2930389"/>
    <lineage>
        <taxon>Bacteria</taxon>
        <taxon>Pseudomonadati</taxon>
        <taxon>Pseudomonadota</taxon>
        <taxon>Alphaproteobacteria</taxon>
        <taxon>Sphingomonadales</taxon>
        <taxon>Sphingomonadaceae</taxon>
        <taxon>Novosphingobium</taxon>
    </lineage>
</organism>
<evidence type="ECO:0000256" key="1">
    <source>
        <dbReference type="SAM" id="Phobius"/>
    </source>
</evidence>
<evidence type="ECO:0000313" key="2">
    <source>
        <dbReference type="EMBL" id="MCJ2188214.1"/>
    </source>
</evidence>
<keyword evidence="1" id="KW-1133">Transmembrane helix</keyword>
<feature type="transmembrane region" description="Helical" evidence="1">
    <location>
        <begin position="51"/>
        <end position="72"/>
    </location>
</feature>
<keyword evidence="1" id="KW-0812">Transmembrane</keyword>
<gene>
    <name evidence="2" type="ORF">MTR66_15480</name>
</gene>
<comment type="caution">
    <text evidence="2">The sequence shown here is derived from an EMBL/GenBank/DDBJ whole genome shotgun (WGS) entry which is preliminary data.</text>
</comment>
<protein>
    <submittedName>
        <fullName evidence="2">DUF2306 domain-containing protein</fullName>
    </submittedName>
</protein>
<keyword evidence="3" id="KW-1185">Reference proteome</keyword>
<dbReference type="Proteomes" id="UP001202281">
    <property type="component" value="Unassembled WGS sequence"/>
</dbReference>
<dbReference type="Pfam" id="PF10067">
    <property type="entry name" value="DUF2306"/>
    <property type="match status" value="1"/>
</dbReference>
<feature type="transmembrane region" description="Helical" evidence="1">
    <location>
        <begin position="145"/>
        <end position="168"/>
    </location>
</feature>
<feature type="transmembrane region" description="Helical" evidence="1">
    <location>
        <begin position="84"/>
        <end position="102"/>
    </location>
</feature>
<dbReference type="EMBL" id="JALHLG010000027">
    <property type="protein sequence ID" value="MCJ2188214.1"/>
    <property type="molecule type" value="Genomic_DNA"/>
</dbReference>
<evidence type="ECO:0000313" key="3">
    <source>
        <dbReference type="Proteomes" id="UP001202281"/>
    </source>
</evidence>
<sequence>MSPAATIAQSLSRFPNSRTLQVGGVILSAALALALLRHFSGQGGTAARLEGLLLIIHIATVLPAVPLGALVFALPKGDPRHRKLGTLWVSLMLVTAAVSFAIHGLNGQFHPIQPLAVLVVYGVIRAVRFARTGDIERHRRTMSRVYLGLVLAGAFTFLPSRLFGQWLLG</sequence>
<name>A0ABT0BT46_9SPHN</name>
<keyword evidence="1" id="KW-0472">Membrane</keyword>
<feature type="transmembrane region" description="Helical" evidence="1">
    <location>
        <begin position="20"/>
        <end position="39"/>
    </location>
</feature>
<dbReference type="RefSeq" id="WP_243922659.1">
    <property type="nucleotide sequence ID" value="NZ_JALHLG010000027.1"/>
</dbReference>
<proteinExistence type="predicted"/>
<accession>A0ABT0BT46</accession>